<proteinExistence type="inferred from homology"/>
<dbReference type="Proteomes" id="UP001233271">
    <property type="component" value="Chromosome 4"/>
</dbReference>
<evidence type="ECO:0000256" key="2">
    <source>
        <dbReference type="ARBA" id="ARBA00022630"/>
    </source>
</evidence>
<reference evidence="5" key="1">
    <citation type="journal article" date="2023" name="BMC Genomics">
        <title>Chromosome-level genome assemblies of Cutaneotrichosporon spp. (Trichosporonales, Basidiomycota) reveal imbalanced evolution between nucleotide sequences and chromosome synteny.</title>
        <authorList>
            <person name="Kobayashi Y."/>
            <person name="Kayamori A."/>
            <person name="Aoki K."/>
            <person name="Shiwa Y."/>
            <person name="Matsutani M."/>
            <person name="Fujita N."/>
            <person name="Sugita T."/>
            <person name="Iwasaki W."/>
            <person name="Tanaka N."/>
            <person name="Takashima M."/>
        </authorList>
    </citation>
    <scope>NUCLEOTIDE SEQUENCE</scope>
    <source>
        <strain evidence="5">HIS019</strain>
    </source>
</reference>
<keyword evidence="6" id="KW-1185">Reference proteome</keyword>
<dbReference type="GO" id="GO:0050661">
    <property type="term" value="F:NADP binding"/>
    <property type="evidence" value="ECO:0007669"/>
    <property type="project" value="InterPro"/>
</dbReference>
<dbReference type="GO" id="GO:0050660">
    <property type="term" value="F:flavin adenine dinucleotide binding"/>
    <property type="evidence" value="ECO:0007669"/>
    <property type="project" value="InterPro"/>
</dbReference>
<gene>
    <name evidence="5" type="ORF">CcaverHIS019_0401050</name>
</gene>
<dbReference type="InterPro" id="IPR020946">
    <property type="entry name" value="Flavin_mOase-like"/>
</dbReference>
<keyword evidence="2" id="KW-0285">Flavoprotein</keyword>
<dbReference type="PANTHER" id="PTHR42877:SF7">
    <property type="entry name" value="FLAVIN-BINDING MONOOXYGENASE-RELATED"/>
    <property type="match status" value="1"/>
</dbReference>
<evidence type="ECO:0000256" key="3">
    <source>
        <dbReference type="ARBA" id="ARBA00022827"/>
    </source>
</evidence>
<comment type="similarity">
    <text evidence="1">Belongs to the FAD-binding monooxygenase family.</text>
</comment>
<evidence type="ECO:0000256" key="1">
    <source>
        <dbReference type="ARBA" id="ARBA00010139"/>
    </source>
</evidence>
<name>A0AA48L3I8_9TREE</name>
<protein>
    <recommendedName>
        <fullName evidence="7">FAD/NAD(P)-binding domain-containing protein</fullName>
    </recommendedName>
</protein>
<sequence length="604" mass="67642">MGDLADSDIPNIMAAAQQVSITDANGAYHKPDHLDLSWAPPLYERNISEGRPVRIVCVGAGFSGLCAAVHFKDHLSNYELQIYERADDVGGVWHQNRYPGVACDVPSHSYQLSFCEKTDWSAYYAPGSEIHSYLSTVAERYGLRKFIKLQHTVTHTRWDEERGKWFVTVTNAAGESHEDECDFVLLATGLLSKPIWPDSIPGRASFKGTMVHSGDWLAAKLSDDPAFWADKRVGVIGMGASGVQIVPTLQKKAKSVTNFGRSKLWISGGWGSKMFEKLHKYKKDHGPNYFFTEADIAEFKSEDAYRKFRCEIEEDLGSTHELSFRGHPLQDIFANKFTETMRDKVARKPEIADAILPDFPVGCRRLSPGPGYLEALCEDNCSLVTDKIESFTPAGIRTVDGTEHELDIIVCATGFDVTFIPAFPIIGRGGVNIQEVWARESRTYLGMFTPEMPNAFNVLTTQAAAQSGSLLVVLEQQCSYITKVIAKCQRDGYASFAPKREAVDDFLKYTDAYFGRTVLTTNCKSWYKNGETGEATIRSIWPGSGSHAFMALQNPRWEDFEWDRIKEQEHTMSWLGNGCAPYIDGAAVHLAMRGFYRPQTHFIY</sequence>
<dbReference type="SUPFAM" id="SSF51905">
    <property type="entry name" value="FAD/NAD(P)-binding domain"/>
    <property type="match status" value="3"/>
</dbReference>
<dbReference type="GO" id="GO:0004499">
    <property type="term" value="F:N,N-dimethylaniline monooxygenase activity"/>
    <property type="evidence" value="ECO:0007669"/>
    <property type="project" value="InterPro"/>
</dbReference>
<dbReference type="InterPro" id="IPR036188">
    <property type="entry name" value="FAD/NAD-bd_sf"/>
</dbReference>
<evidence type="ECO:0000313" key="5">
    <source>
        <dbReference type="EMBL" id="BEI91285.1"/>
    </source>
</evidence>
<accession>A0AA48L3I8</accession>
<dbReference type="KEGG" id="ccac:CcaHIS019_0401050"/>
<dbReference type="Pfam" id="PF00743">
    <property type="entry name" value="FMO-like"/>
    <property type="match status" value="1"/>
</dbReference>
<evidence type="ECO:0008006" key="7">
    <source>
        <dbReference type="Google" id="ProtNLM"/>
    </source>
</evidence>
<keyword evidence="4" id="KW-0560">Oxidoreductase</keyword>
<dbReference type="Gene3D" id="3.50.50.60">
    <property type="entry name" value="FAD/NAD(P)-binding domain"/>
    <property type="match status" value="2"/>
</dbReference>
<dbReference type="AlphaFoldDB" id="A0AA48L3I8"/>
<dbReference type="PANTHER" id="PTHR42877">
    <property type="entry name" value="L-ORNITHINE N(5)-MONOOXYGENASE-RELATED"/>
    <property type="match status" value="1"/>
</dbReference>
<evidence type="ECO:0000256" key="4">
    <source>
        <dbReference type="ARBA" id="ARBA00023002"/>
    </source>
</evidence>
<evidence type="ECO:0000313" key="6">
    <source>
        <dbReference type="Proteomes" id="UP001233271"/>
    </source>
</evidence>
<dbReference type="GeneID" id="85495155"/>
<dbReference type="RefSeq" id="XP_060456550.1">
    <property type="nucleotide sequence ID" value="XM_060599904.1"/>
</dbReference>
<keyword evidence="3" id="KW-0274">FAD</keyword>
<dbReference type="EMBL" id="AP028215">
    <property type="protein sequence ID" value="BEI91285.1"/>
    <property type="molecule type" value="Genomic_DNA"/>
</dbReference>
<dbReference type="InterPro" id="IPR051209">
    <property type="entry name" value="FAD-bind_Monooxygenase_sf"/>
</dbReference>
<organism evidence="5 6">
    <name type="scientific">Cutaneotrichosporon cavernicola</name>
    <dbReference type="NCBI Taxonomy" id="279322"/>
    <lineage>
        <taxon>Eukaryota</taxon>
        <taxon>Fungi</taxon>
        <taxon>Dikarya</taxon>
        <taxon>Basidiomycota</taxon>
        <taxon>Agaricomycotina</taxon>
        <taxon>Tremellomycetes</taxon>
        <taxon>Trichosporonales</taxon>
        <taxon>Trichosporonaceae</taxon>
        <taxon>Cutaneotrichosporon</taxon>
    </lineage>
</organism>